<keyword evidence="10" id="KW-0408">Iron</keyword>
<dbReference type="GO" id="GO:0046872">
    <property type="term" value="F:metal ion binding"/>
    <property type="evidence" value="ECO:0007669"/>
    <property type="project" value="UniProtKB-KW"/>
</dbReference>
<evidence type="ECO:0000256" key="5">
    <source>
        <dbReference type="ARBA" id="ARBA00024327"/>
    </source>
</evidence>
<dbReference type="InterPro" id="IPR011798">
    <property type="entry name" value="APS_reductase"/>
</dbReference>
<accession>A0A2T6C4I8</accession>
<evidence type="ECO:0000313" key="13">
    <source>
        <dbReference type="Proteomes" id="UP000244240"/>
    </source>
</evidence>
<comment type="catalytic activity">
    <reaction evidence="10">
        <text>[thioredoxin]-disulfide + sulfite + AMP + 2 H(+) = adenosine 5'-phosphosulfate + [thioredoxin]-dithiol</text>
        <dbReference type="Rhea" id="RHEA:21976"/>
        <dbReference type="Rhea" id="RHEA-COMP:10698"/>
        <dbReference type="Rhea" id="RHEA-COMP:10700"/>
        <dbReference type="ChEBI" id="CHEBI:15378"/>
        <dbReference type="ChEBI" id="CHEBI:17359"/>
        <dbReference type="ChEBI" id="CHEBI:29950"/>
        <dbReference type="ChEBI" id="CHEBI:50058"/>
        <dbReference type="ChEBI" id="CHEBI:58243"/>
        <dbReference type="ChEBI" id="CHEBI:456215"/>
        <dbReference type="EC" id="1.8.4.10"/>
    </reaction>
</comment>
<dbReference type="GO" id="GO:0051539">
    <property type="term" value="F:4 iron, 4 sulfur cluster binding"/>
    <property type="evidence" value="ECO:0007669"/>
    <property type="project" value="UniProtKB-UniRule"/>
</dbReference>
<evidence type="ECO:0000256" key="2">
    <source>
        <dbReference type="ARBA" id="ARBA00022490"/>
    </source>
</evidence>
<dbReference type="InterPro" id="IPR004511">
    <property type="entry name" value="PAPS/APS_Rdtase"/>
</dbReference>
<evidence type="ECO:0000256" key="1">
    <source>
        <dbReference type="ARBA" id="ARBA00009732"/>
    </source>
</evidence>
<dbReference type="GO" id="GO:0019344">
    <property type="term" value="P:cysteine biosynthetic process"/>
    <property type="evidence" value="ECO:0007669"/>
    <property type="project" value="InterPro"/>
</dbReference>
<comment type="caution">
    <text evidence="12">The sequence shown here is derived from an EMBL/GenBank/DDBJ whole genome shotgun (WGS) entry which is preliminary data.</text>
</comment>
<keyword evidence="3 10" id="KW-0560">Oxidoreductase</keyword>
<evidence type="ECO:0000259" key="11">
    <source>
        <dbReference type="Pfam" id="PF01507"/>
    </source>
</evidence>
<dbReference type="Proteomes" id="UP000244240">
    <property type="component" value="Unassembled WGS sequence"/>
</dbReference>
<evidence type="ECO:0000256" key="7">
    <source>
        <dbReference type="ARBA" id="ARBA00029514"/>
    </source>
</evidence>
<feature type="binding site" evidence="10">
    <location>
        <position position="124"/>
    </location>
    <ligand>
        <name>[4Fe-4S] cluster</name>
        <dbReference type="ChEBI" id="CHEBI:49883"/>
    </ligand>
</feature>
<dbReference type="GO" id="GO:0005737">
    <property type="term" value="C:cytoplasm"/>
    <property type="evidence" value="ECO:0007669"/>
    <property type="project" value="UniProtKB-SubCell"/>
</dbReference>
<dbReference type="InterPro" id="IPR002500">
    <property type="entry name" value="PAPS_reduct_dom"/>
</dbReference>
<dbReference type="EC" id="1.8.4.10" evidence="6 10"/>
<name>A0A2T6C4I8_9BACL</name>
<evidence type="ECO:0000313" key="12">
    <source>
        <dbReference type="EMBL" id="PTX63246.1"/>
    </source>
</evidence>
<sequence length="239" mass="28115">MGVQLTYEHWETAKKPVFSIDNGTKGALEVLRWAYDHYRDDLVYACSFGAESMVLIDLIARIRPDARLVFLDTGLHFRETYQVIDEVRNRYPELRMEFLRPEQTVEEQAREYGFRLWEREADECCRFRKIVPLERALKGRAAWISGLRREQSPTRRSTQFLNKDERFRSVKICPLIHWSWDEVWETIRSRSLPYNPLHDRGYPSIGCVPCTRPVAEGEDMRAGRWAGTGKTECGLHTSR</sequence>
<dbReference type="GO" id="GO:0070814">
    <property type="term" value="P:hydrogen sulfide biosynthetic process"/>
    <property type="evidence" value="ECO:0007669"/>
    <property type="project" value="UniProtKB-UniRule"/>
</dbReference>
<dbReference type="GO" id="GO:0019379">
    <property type="term" value="P:sulfate assimilation, phosphoadenylyl sulfate reduction by phosphoadenylyl-sulfate reductase (thioredoxin)"/>
    <property type="evidence" value="ECO:0007669"/>
    <property type="project" value="UniProtKB-UniRule"/>
</dbReference>
<dbReference type="EMBL" id="QBKR01000004">
    <property type="protein sequence ID" value="PTX63246.1"/>
    <property type="molecule type" value="Genomic_DNA"/>
</dbReference>
<dbReference type="GO" id="GO:0043866">
    <property type="term" value="F:adenylyl-sulfate reductase (thioredoxin) activity"/>
    <property type="evidence" value="ECO:0007669"/>
    <property type="project" value="UniProtKB-EC"/>
</dbReference>
<dbReference type="PIRSF" id="PIRSF000857">
    <property type="entry name" value="PAPS_reductase"/>
    <property type="match status" value="1"/>
</dbReference>
<dbReference type="NCBIfam" id="TIGR02055">
    <property type="entry name" value="APS_reductase"/>
    <property type="match status" value="1"/>
</dbReference>
<feature type="active site" description="Nucleophile; cysteine thiosulfonate intermediate" evidence="10">
    <location>
        <position position="233"/>
    </location>
</feature>
<protein>
    <recommendedName>
        <fullName evidence="7 10">Adenosine 5'-phosphosulfate reductase</fullName>
        <shortName evidence="10">APS reductase</shortName>
        <ecNumber evidence="6 10">1.8.4.10</ecNumber>
    </recommendedName>
    <alternativeName>
        <fullName evidence="9 10">5'-adenylylsulfate reductase</fullName>
    </alternativeName>
    <alternativeName>
        <fullName evidence="8 10">Thioredoxin-dependent 5'-adenylylsulfate reductase</fullName>
    </alternativeName>
</protein>
<comment type="pathway">
    <text evidence="5 10">Sulfur metabolism; hydrogen sulfide biosynthesis; sulfite from sulfate.</text>
</comment>
<dbReference type="Gene3D" id="3.40.50.620">
    <property type="entry name" value="HUPs"/>
    <property type="match status" value="1"/>
</dbReference>
<keyword evidence="10" id="KW-0411">Iron-sulfur</keyword>
<comment type="similarity">
    <text evidence="1 10">Belongs to the PAPS reductase family. CysH subfamily.</text>
</comment>
<comment type="function">
    <text evidence="4 10">Catalyzes the formation of sulfite from adenosine 5'-phosphosulfate (APS) using thioredoxin as an electron donor.</text>
</comment>
<feature type="domain" description="Phosphoadenosine phosphosulphate reductase" evidence="11">
    <location>
        <begin position="42"/>
        <end position="213"/>
    </location>
</feature>
<dbReference type="NCBIfam" id="TIGR00434">
    <property type="entry name" value="cysH"/>
    <property type="match status" value="1"/>
</dbReference>
<dbReference type="FunFam" id="3.40.50.620:FF:000095">
    <property type="entry name" value="Phosphoadenosine phosphosulfate reductase"/>
    <property type="match status" value="1"/>
</dbReference>
<evidence type="ECO:0000256" key="8">
    <source>
        <dbReference type="ARBA" id="ARBA00030894"/>
    </source>
</evidence>
<dbReference type="HAMAP" id="MF_00063">
    <property type="entry name" value="CysH"/>
    <property type="match status" value="1"/>
</dbReference>
<dbReference type="InterPro" id="IPR014729">
    <property type="entry name" value="Rossmann-like_a/b/a_fold"/>
</dbReference>
<feature type="binding site" evidence="10">
    <location>
        <position position="210"/>
    </location>
    <ligand>
        <name>[4Fe-4S] cluster</name>
        <dbReference type="ChEBI" id="CHEBI:49883"/>
    </ligand>
</feature>
<feature type="binding site" evidence="10">
    <location>
        <position position="207"/>
    </location>
    <ligand>
        <name>[4Fe-4S] cluster</name>
        <dbReference type="ChEBI" id="CHEBI:49883"/>
    </ligand>
</feature>
<proteinExistence type="inferred from homology"/>
<evidence type="ECO:0000256" key="9">
    <source>
        <dbReference type="ARBA" id="ARBA00032041"/>
    </source>
</evidence>
<dbReference type="Pfam" id="PF01507">
    <property type="entry name" value="PAPS_reduct"/>
    <property type="match status" value="1"/>
</dbReference>
<organism evidence="12 13">
    <name type="scientific">Melghirimyces profundicolus</name>
    <dbReference type="NCBI Taxonomy" id="1242148"/>
    <lineage>
        <taxon>Bacteria</taxon>
        <taxon>Bacillati</taxon>
        <taxon>Bacillota</taxon>
        <taxon>Bacilli</taxon>
        <taxon>Bacillales</taxon>
        <taxon>Thermoactinomycetaceae</taxon>
        <taxon>Melghirimyces</taxon>
    </lineage>
</organism>
<dbReference type="CDD" id="cd23945">
    <property type="entry name" value="PAPS_reductase"/>
    <property type="match status" value="1"/>
</dbReference>
<evidence type="ECO:0000256" key="4">
    <source>
        <dbReference type="ARBA" id="ARBA00024298"/>
    </source>
</evidence>
<dbReference type="NCBIfam" id="NF002537">
    <property type="entry name" value="PRK02090.1"/>
    <property type="match status" value="1"/>
</dbReference>
<gene>
    <name evidence="10" type="primary">cysH</name>
    <name evidence="12" type="ORF">C8P63_10490</name>
</gene>
<dbReference type="GO" id="GO:0004604">
    <property type="term" value="F:phosphoadenylyl-sulfate reductase (thioredoxin) activity"/>
    <property type="evidence" value="ECO:0007669"/>
    <property type="project" value="UniProtKB-UniRule"/>
</dbReference>
<dbReference type="PANTHER" id="PTHR46509:SF1">
    <property type="entry name" value="PHOSPHOADENOSINE PHOSPHOSULFATE REDUCTASE"/>
    <property type="match status" value="1"/>
</dbReference>
<comment type="cofactor">
    <cofactor evidence="10">
        <name>[4Fe-4S] cluster</name>
        <dbReference type="ChEBI" id="CHEBI:49883"/>
    </cofactor>
    <text evidence="10">Binds 1 [4Fe-4S] cluster per subunit.</text>
</comment>
<dbReference type="SUPFAM" id="SSF52402">
    <property type="entry name" value="Adenine nucleotide alpha hydrolases-like"/>
    <property type="match status" value="1"/>
</dbReference>
<keyword evidence="13" id="KW-1185">Reference proteome</keyword>
<dbReference type="PANTHER" id="PTHR46509">
    <property type="entry name" value="PHOSPHOADENOSINE PHOSPHOSULFATE REDUCTASE"/>
    <property type="match status" value="1"/>
</dbReference>
<evidence type="ECO:0000256" key="10">
    <source>
        <dbReference type="HAMAP-Rule" id="MF_00063"/>
    </source>
</evidence>
<keyword evidence="2 10" id="KW-0963">Cytoplasm</keyword>
<dbReference type="AlphaFoldDB" id="A0A2T6C4I8"/>
<feature type="binding site" evidence="10">
    <location>
        <position position="125"/>
    </location>
    <ligand>
        <name>[4Fe-4S] cluster</name>
        <dbReference type="ChEBI" id="CHEBI:49883"/>
    </ligand>
</feature>
<keyword evidence="10" id="KW-0479">Metal-binding</keyword>
<comment type="subcellular location">
    <subcellularLocation>
        <location evidence="10">Cytoplasm</location>
    </subcellularLocation>
</comment>
<reference evidence="12 13" key="1">
    <citation type="submission" date="2018-04" db="EMBL/GenBank/DDBJ databases">
        <title>Genomic Encyclopedia of Archaeal and Bacterial Type Strains, Phase II (KMG-II): from individual species to whole genera.</title>
        <authorList>
            <person name="Goeker M."/>
        </authorList>
    </citation>
    <scope>NUCLEOTIDE SEQUENCE [LARGE SCALE GENOMIC DNA]</scope>
    <source>
        <strain evidence="12 13">DSM 45787</strain>
    </source>
</reference>
<evidence type="ECO:0000256" key="6">
    <source>
        <dbReference type="ARBA" id="ARBA00024386"/>
    </source>
</evidence>
<evidence type="ECO:0000256" key="3">
    <source>
        <dbReference type="ARBA" id="ARBA00023002"/>
    </source>
</evidence>